<name>A0A668A8S5_9TELE</name>
<keyword evidence="3" id="KW-1185">Reference proteome</keyword>
<feature type="transmembrane region" description="Helical" evidence="1">
    <location>
        <begin position="120"/>
        <end position="139"/>
    </location>
</feature>
<keyword evidence="1" id="KW-0472">Membrane</keyword>
<accession>A0A668A8S5</accession>
<reference evidence="2" key="2">
    <citation type="submission" date="2025-08" db="UniProtKB">
        <authorList>
            <consortium name="Ensembl"/>
        </authorList>
    </citation>
    <scope>IDENTIFICATION</scope>
</reference>
<keyword evidence="1" id="KW-0812">Transmembrane</keyword>
<dbReference type="Proteomes" id="UP000472263">
    <property type="component" value="Chromosome 16"/>
</dbReference>
<evidence type="ECO:0000256" key="1">
    <source>
        <dbReference type="SAM" id="Phobius"/>
    </source>
</evidence>
<evidence type="ECO:0000313" key="3">
    <source>
        <dbReference type="Proteomes" id="UP000472263"/>
    </source>
</evidence>
<feature type="transmembrane region" description="Helical" evidence="1">
    <location>
        <begin position="94"/>
        <end position="114"/>
    </location>
</feature>
<evidence type="ECO:0000313" key="2">
    <source>
        <dbReference type="Ensembl" id="ENSMMDP00005044299.1"/>
    </source>
</evidence>
<organism evidence="2 3">
    <name type="scientific">Myripristis murdjan</name>
    <name type="common">pinecone soldierfish</name>
    <dbReference type="NCBI Taxonomy" id="586833"/>
    <lineage>
        <taxon>Eukaryota</taxon>
        <taxon>Metazoa</taxon>
        <taxon>Chordata</taxon>
        <taxon>Craniata</taxon>
        <taxon>Vertebrata</taxon>
        <taxon>Euteleostomi</taxon>
        <taxon>Actinopterygii</taxon>
        <taxon>Neopterygii</taxon>
        <taxon>Teleostei</taxon>
        <taxon>Neoteleostei</taxon>
        <taxon>Acanthomorphata</taxon>
        <taxon>Holocentriformes</taxon>
        <taxon>Holocentridae</taxon>
        <taxon>Myripristis</taxon>
    </lineage>
</organism>
<dbReference type="AlphaFoldDB" id="A0A668A8S5"/>
<reference evidence="2" key="3">
    <citation type="submission" date="2025-09" db="UniProtKB">
        <authorList>
            <consortium name="Ensembl"/>
        </authorList>
    </citation>
    <scope>IDENTIFICATION</scope>
</reference>
<sequence length="162" mass="18367">MRQTFKSDDSMVITIPIRSLRDAREGQLLPEKFYCVFKDTYKVFVVRGKPKPLGQDQSDPRSQQKELQNLKPFPLIVSFTIQAKLSLSLNIISFFWAVAAFCLSALRILLHLLLNGVSGMIAALLLVEMMIALALIFWLSKAICRQHFNTLPTILLKQEVGT</sequence>
<protein>
    <submittedName>
        <fullName evidence="2">Uncharacterized protein</fullName>
    </submittedName>
</protein>
<dbReference type="Ensembl" id="ENSMMDT00005045182.1">
    <property type="protein sequence ID" value="ENSMMDP00005044299.1"/>
    <property type="gene ID" value="ENSMMDG00005020332.1"/>
</dbReference>
<keyword evidence="1" id="KW-1133">Transmembrane helix</keyword>
<dbReference type="GeneTree" id="ENSGT01030000234813"/>
<dbReference type="InParanoid" id="A0A668A8S5"/>
<reference evidence="2" key="1">
    <citation type="submission" date="2019-06" db="EMBL/GenBank/DDBJ databases">
        <authorList>
            <consortium name="Wellcome Sanger Institute Data Sharing"/>
        </authorList>
    </citation>
    <scope>NUCLEOTIDE SEQUENCE [LARGE SCALE GENOMIC DNA]</scope>
</reference>
<proteinExistence type="predicted"/>